<keyword evidence="2" id="KW-1185">Reference proteome</keyword>
<name>A0ABV0UVE9_9TELE</name>
<protein>
    <submittedName>
        <fullName evidence="1">Uncharacterized protein</fullName>
    </submittedName>
</protein>
<sequence>MFGDLEQLSNTLKEWESIKNKSGSLSSNLSNANFCSNKALKQFVLFFQTRQILLSPSAFMLQATNVQSEISLRCQCFSKALARSSLRREIMGRGSSFKPAAIMALS</sequence>
<reference evidence="1 2" key="1">
    <citation type="submission" date="2021-06" db="EMBL/GenBank/DDBJ databases">
        <authorList>
            <person name="Palmer J.M."/>
        </authorList>
    </citation>
    <scope>NUCLEOTIDE SEQUENCE [LARGE SCALE GENOMIC DNA]</scope>
    <source>
        <strain evidence="2">if_2019</strain>
        <tissue evidence="1">Muscle</tissue>
    </source>
</reference>
<accession>A0ABV0UVE9</accession>
<gene>
    <name evidence="1" type="ORF">ILYODFUR_021899</name>
</gene>
<dbReference type="Proteomes" id="UP001482620">
    <property type="component" value="Unassembled WGS sequence"/>
</dbReference>
<evidence type="ECO:0000313" key="2">
    <source>
        <dbReference type="Proteomes" id="UP001482620"/>
    </source>
</evidence>
<evidence type="ECO:0000313" key="1">
    <source>
        <dbReference type="EMBL" id="MEQ2248726.1"/>
    </source>
</evidence>
<comment type="caution">
    <text evidence="1">The sequence shown here is derived from an EMBL/GenBank/DDBJ whole genome shotgun (WGS) entry which is preliminary data.</text>
</comment>
<proteinExistence type="predicted"/>
<organism evidence="1 2">
    <name type="scientific">Ilyodon furcidens</name>
    <name type="common">goldbreast splitfin</name>
    <dbReference type="NCBI Taxonomy" id="33524"/>
    <lineage>
        <taxon>Eukaryota</taxon>
        <taxon>Metazoa</taxon>
        <taxon>Chordata</taxon>
        <taxon>Craniata</taxon>
        <taxon>Vertebrata</taxon>
        <taxon>Euteleostomi</taxon>
        <taxon>Actinopterygii</taxon>
        <taxon>Neopterygii</taxon>
        <taxon>Teleostei</taxon>
        <taxon>Neoteleostei</taxon>
        <taxon>Acanthomorphata</taxon>
        <taxon>Ovalentaria</taxon>
        <taxon>Atherinomorphae</taxon>
        <taxon>Cyprinodontiformes</taxon>
        <taxon>Goodeidae</taxon>
        <taxon>Ilyodon</taxon>
    </lineage>
</organism>
<dbReference type="EMBL" id="JAHRIQ010083473">
    <property type="protein sequence ID" value="MEQ2248726.1"/>
    <property type="molecule type" value="Genomic_DNA"/>
</dbReference>